<feature type="region of interest" description="Disordered" evidence="1">
    <location>
        <begin position="73"/>
        <end position="174"/>
    </location>
</feature>
<name>A0A9W8GYF0_9FUNG</name>
<feature type="compositionally biased region" description="Basic residues" evidence="1">
    <location>
        <begin position="122"/>
        <end position="131"/>
    </location>
</feature>
<evidence type="ECO:0000313" key="2">
    <source>
        <dbReference type="EMBL" id="KAJ2755876.1"/>
    </source>
</evidence>
<feature type="compositionally biased region" description="Polar residues" evidence="1">
    <location>
        <begin position="77"/>
        <end position="97"/>
    </location>
</feature>
<keyword evidence="3" id="KW-1185">Reference proteome</keyword>
<dbReference type="Proteomes" id="UP001140011">
    <property type="component" value="Unassembled WGS sequence"/>
</dbReference>
<gene>
    <name evidence="2" type="ORF">GGI19_001297</name>
</gene>
<organism evidence="2 3">
    <name type="scientific">Coemansia pectinata</name>
    <dbReference type="NCBI Taxonomy" id="1052879"/>
    <lineage>
        <taxon>Eukaryota</taxon>
        <taxon>Fungi</taxon>
        <taxon>Fungi incertae sedis</taxon>
        <taxon>Zoopagomycota</taxon>
        <taxon>Kickxellomycotina</taxon>
        <taxon>Kickxellomycetes</taxon>
        <taxon>Kickxellales</taxon>
        <taxon>Kickxellaceae</taxon>
        <taxon>Coemansia</taxon>
    </lineage>
</organism>
<protein>
    <submittedName>
        <fullName evidence="2">Uncharacterized protein</fullName>
    </submittedName>
</protein>
<reference evidence="2" key="1">
    <citation type="submission" date="2022-07" db="EMBL/GenBank/DDBJ databases">
        <title>Phylogenomic reconstructions and comparative analyses of Kickxellomycotina fungi.</title>
        <authorList>
            <person name="Reynolds N.K."/>
            <person name="Stajich J.E."/>
            <person name="Barry K."/>
            <person name="Grigoriev I.V."/>
            <person name="Crous P."/>
            <person name="Smith M.E."/>
        </authorList>
    </citation>
    <scope>NUCLEOTIDE SEQUENCE</scope>
    <source>
        <strain evidence="2">BCRC 34297</strain>
    </source>
</reference>
<evidence type="ECO:0000313" key="3">
    <source>
        <dbReference type="Proteomes" id="UP001140011"/>
    </source>
</evidence>
<dbReference type="AlphaFoldDB" id="A0A9W8GYF0"/>
<comment type="caution">
    <text evidence="2">The sequence shown here is derived from an EMBL/GenBank/DDBJ whole genome shotgun (WGS) entry which is preliminary data.</text>
</comment>
<proteinExistence type="predicted"/>
<feature type="compositionally biased region" description="Basic residues" evidence="1">
    <location>
        <begin position="157"/>
        <end position="166"/>
    </location>
</feature>
<sequence>MAVYDVDLGTPGIARNMSLNLEPTSLLLSSDGLPGPTMATEHPMSPIQASAAAKATLVQPVIPLESIPVGMRPMSLESPSTTETVTFVESPDLSFSTDPPAPDVKASVESAEPAEPPVPTKTKSKKKKKKRAAEDDNQSTSPHRKKAKQAKGDAKEVKKKRHKPKIVVKTEDSI</sequence>
<dbReference type="EMBL" id="JANBUH010000044">
    <property type="protein sequence ID" value="KAJ2755876.1"/>
    <property type="molecule type" value="Genomic_DNA"/>
</dbReference>
<accession>A0A9W8GYF0</accession>
<evidence type="ECO:0000256" key="1">
    <source>
        <dbReference type="SAM" id="MobiDB-lite"/>
    </source>
</evidence>